<evidence type="ECO:0000256" key="1">
    <source>
        <dbReference type="ARBA" id="ARBA00010282"/>
    </source>
</evidence>
<name>A0A919SKE5_9ACTN</name>
<proteinExistence type="inferred from homology"/>
<dbReference type="SUPFAM" id="SSF82649">
    <property type="entry name" value="SufE/NifU"/>
    <property type="match status" value="1"/>
</dbReference>
<keyword evidence="4" id="KW-1185">Reference proteome</keyword>
<dbReference type="Proteomes" id="UP000680865">
    <property type="component" value="Unassembled WGS sequence"/>
</dbReference>
<dbReference type="AlphaFoldDB" id="A0A919SKE5"/>
<evidence type="ECO:0000313" key="4">
    <source>
        <dbReference type="Proteomes" id="UP000680865"/>
    </source>
</evidence>
<accession>A0A919SKE5</accession>
<dbReference type="RefSeq" id="WP_212997807.1">
    <property type="nucleotide sequence ID" value="NZ_BAAATW010000011.1"/>
</dbReference>
<comment type="similarity">
    <text evidence="1">Belongs to the SufE family.</text>
</comment>
<organism evidence="3 4">
    <name type="scientific">Winogradskya consettensis</name>
    <dbReference type="NCBI Taxonomy" id="113560"/>
    <lineage>
        <taxon>Bacteria</taxon>
        <taxon>Bacillati</taxon>
        <taxon>Actinomycetota</taxon>
        <taxon>Actinomycetes</taxon>
        <taxon>Micromonosporales</taxon>
        <taxon>Micromonosporaceae</taxon>
        <taxon>Winogradskya</taxon>
    </lineage>
</organism>
<dbReference type="EMBL" id="BOQP01000012">
    <property type="protein sequence ID" value="GIM72303.1"/>
    <property type="molecule type" value="Genomic_DNA"/>
</dbReference>
<feature type="domain" description="Fe-S metabolism associated" evidence="2">
    <location>
        <begin position="19"/>
        <end position="136"/>
    </location>
</feature>
<protein>
    <submittedName>
        <fullName evidence="3">Cysteine desufuration protein SufE</fullName>
    </submittedName>
</protein>
<evidence type="ECO:0000313" key="3">
    <source>
        <dbReference type="EMBL" id="GIM72303.1"/>
    </source>
</evidence>
<sequence>MSDMPPKLAEIVDEFVSAPRELVLEMLIEFSDEVPPLPAELSGHEGMEQVPECQTQFFLRAEVRADDTVQTWFDCPPEAPTTRAFAGILAEGLAGASTAAILAVPDDLYTRMGLATAISPLRIRGGTAILGRLKRQIREQLPPSADAPVSAS</sequence>
<dbReference type="PANTHER" id="PTHR43597">
    <property type="entry name" value="SULFUR ACCEPTOR PROTEIN CSDE"/>
    <property type="match status" value="1"/>
</dbReference>
<reference evidence="3" key="1">
    <citation type="submission" date="2021-03" db="EMBL/GenBank/DDBJ databases">
        <title>Whole genome shotgun sequence of Actinoplanes consettensis NBRC 14913.</title>
        <authorList>
            <person name="Komaki H."/>
            <person name="Tamura T."/>
        </authorList>
    </citation>
    <scope>NUCLEOTIDE SEQUENCE</scope>
    <source>
        <strain evidence="3">NBRC 14913</strain>
    </source>
</reference>
<dbReference type="PANTHER" id="PTHR43597:SF5">
    <property type="entry name" value="SUFE-LIKE PROTEIN 2, CHLOROPLASTIC"/>
    <property type="match status" value="1"/>
</dbReference>
<dbReference type="Pfam" id="PF02657">
    <property type="entry name" value="SufE"/>
    <property type="match status" value="1"/>
</dbReference>
<comment type="caution">
    <text evidence="3">The sequence shown here is derived from an EMBL/GenBank/DDBJ whole genome shotgun (WGS) entry which is preliminary data.</text>
</comment>
<gene>
    <name evidence="3" type="ORF">Aco04nite_29630</name>
</gene>
<evidence type="ECO:0000259" key="2">
    <source>
        <dbReference type="Pfam" id="PF02657"/>
    </source>
</evidence>
<dbReference type="InterPro" id="IPR003808">
    <property type="entry name" value="Fe-S_metab-assoc_dom"/>
</dbReference>
<dbReference type="Gene3D" id="3.90.1010.10">
    <property type="match status" value="1"/>
</dbReference>